<feature type="compositionally biased region" description="Basic and acidic residues" evidence="1">
    <location>
        <begin position="332"/>
        <end position="346"/>
    </location>
</feature>
<dbReference type="Proteomes" id="UP000263377">
    <property type="component" value="Unassembled WGS sequence"/>
</dbReference>
<keyword evidence="5" id="KW-1185">Reference proteome</keyword>
<feature type="chain" id="PRO_5016680120" evidence="2">
    <location>
        <begin position="43"/>
        <end position="346"/>
    </location>
</feature>
<dbReference type="RefSeq" id="WP_117484968.1">
    <property type="nucleotide sequence ID" value="NZ_QVIG01000001.1"/>
</dbReference>
<feature type="compositionally biased region" description="Pro residues" evidence="1">
    <location>
        <begin position="62"/>
        <end position="71"/>
    </location>
</feature>
<feature type="region of interest" description="Disordered" evidence="1">
    <location>
        <begin position="140"/>
        <end position="175"/>
    </location>
</feature>
<organism evidence="4 5">
    <name type="scientific">Kitasatospora xanthocidica</name>
    <dbReference type="NCBI Taxonomy" id="83382"/>
    <lineage>
        <taxon>Bacteria</taxon>
        <taxon>Bacillati</taxon>
        <taxon>Actinomycetota</taxon>
        <taxon>Actinomycetes</taxon>
        <taxon>Kitasatosporales</taxon>
        <taxon>Streptomycetaceae</taxon>
        <taxon>Kitasatospora</taxon>
    </lineage>
</organism>
<protein>
    <submittedName>
        <fullName evidence="4">DUF4232 domain-containing protein</fullName>
    </submittedName>
</protein>
<keyword evidence="2" id="KW-0732">Signal</keyword>
<evidence type="ECO:0000256" key="1">
    <source>
        <dbReference type="SAM" id="MobiDB-lite"/>
    </source>
</evidence>
<dbReference type="EMBL" id="QVIG01000001">
    <property type="protein sequence ID" value="RGD56513.1"/>
    <property type="molecule type" value="Genomic_DNA"/>
</dbReference>
<evidence type="ECO:0000256" key="2">
    <source>
        <dbReference type="SAM" id="SignalP"/>
    </source>
</evidence>
<accession>A0A372ZKY2</accession>
<dbReference type="Pfam" id="PF14016">
    <property type="entry name" value="DUF4232"/>
    <property type="match status" value="1"/>
</dbReference>
<feature type="compositionally biased region" description="Low complexity" evidence="1">
    <location>
        <begin position="51"/>
        <end position="61"/>
    </location>
</feature>
<dbReference type="InterPro" id="IPR025326">
    <property type="entry name" value="DUF4232"/>
</dbReference>
<sequence>MRQPSPPRRPLTARHPAASAASAVAAATAALLLAGCGTATTAASGGGPEGSGSPRPCGSAPPSAPGVPQPPALAQGGARITAVGRTCFEYEVTNPNAEPYDYTVVFNGPDPDRGAAVFGGPGGGGNLTRTVTGLAPGATEKGRIDLTAPGATGPGSRPGAPTLGRSDNPRPPKPELLQVRSVPTAEAPSAGGPCPPSGLRLYADEGSAAMGLRAVGLHLRNCGTATVTLDGYPQVQPLDPDHKPLDGVRILRGGAEIASGTGADNPPQKIALGPGEGARATLVWRNTTEAGAGDPQNAPYVRVRATADAAPVMVVPELDLGTTGRLGAGAWAREDANDKPSPDPRP</sequence>
<reference evidence="4 5" key="1">
    <citation type="submission" date="2018-08" db="EMBL/GenBank/DDBJ databases">
        <title>Diversity &amp; Physiological Properties of Lignin-Decomposing Actinobacteria from Soil.</title>
        <authorList>
            <person name="Roh S.G."/>
            <person name="Kim S.B."/>
        </authorList>
    </citation>
    <scope>NUCLEOTIDE SEQUENCE [LARGE SCALE GENOMIC DNA]</scope>
    <source>
        <strain evidence="4 5">MMS17-GH009</strain>
    </source>
</reference>
<gene>
    <name evidence="4" type="ORF">DR950_00740</name>
</gene>
<feature type="region of interest" description="Disordered" evidence="1">
    <location>
        <begin position="323"/>
        <end position="346"/>
    </location>
</feature>
<feature type="domain" description="DUF4232" evidence="3">
    <location>
        <begin position="194"/>
        <end position="331"/>
    </location>
</feature>
<comment type="caution">
    <text evidence="4">The sequence shown here is derived from an EMBL/GenBank/DDBJ whole genome shotgun (WGS) entry which is preliminary data.</text>
</comment>
<feature type="region of interest" description="Disordered" evidence="1">
    <location>
        <begin position="41"/>
        <end position="77"/>
    </location>
</feature>
<evidence type="ECO:0000259" key="3">
    <source>
        <dbReference type="Pfam" id="PF14016"/>
    </source>
</evidence>
<feature type="signal peptide" evidence="2">
    <location>
        <begin position="1"/>
        <end position="42"/>
    </location>
</feature>
<proteinExistence type="predicted"/>
<name>A0A372ZKY2_9ACTN</name>
<evidence type="ECO:0000313" key="5">
    <source>
        <dbReference type="Proteomes" id="UP000263377"/>
    </source>
</evidence>
<evidence type="ECO:0000313" key="4">
    <source>
        <dbReference type="EMBL" id="RGD56513.1"/>
    </source>
</evidence>
<feature type="region of interest" description="Disordered" evidence="1">
    <location>
        <begin position="1"/>
        <end position="20"/>
    </location>
</feature>
<dbReference type="AlphaFoldDB" id="A0A372ZKY2"/>